<comment type="similarity">
    <text evidence="2">Belongs to the major facilitator superfamily. EmrB family.</text>
</comment>
<dbReference type="STRING" id="161355.PS9374_06059"/>
<feature type="transmembrane region" description="Helical" evidence="8">
    <location>
        <begin position="54"/>
        <end position="70"/>
    </location>
</feature>
<dbReference type="EMBL" id="BDCX01000017">
    <property type="protein sequence ID" value="GAT70377.1"/>
    <property type="molecule type" value="Genomic_DNA"/>
</dbReference>
<feature type="transmembrane region" description="Helical" evidence="8">
    <location>
        <begin position="12"/>
        <end position="34"/>
    </location>
</feature>
<evidence type="ECO:0000313" key="11">
    <source>
        <dbReference type="Proteomes" id="UP000077701"/>
    </source>
</evidence>
<feature type="transmembrane region" description="Helical" evidence="8">
    <location>
        <begin position="224"/>
        <end position="247"/>
    </location>
</feature>
<sequence>MADLTHRRRMGVLAICCMSLLLVSLDTTILNVALPAIRREFDASVSGLQWTIDAYVLVLASLLMLAGSTADRIGRRRVFQAGLVLFTAGSVLCSLAPGLGWLVAFRTVQAVGGSMLNPVAMSIITNTFTDPRERARAIGFWGGVIGISMAAGPLIGGLLVETAGWRLVFLINLPVGLAALVLTAMFVPESRAARARRIDPVGQLLVILVLGPLTFGIIEAPVLGWTSPVIVACLATALCALAVLPAYERRRDDPLIDPRFFRSAPFAGAAAIAVCGFAALGGFLFVSTLYLQDVRGMTALHAGLYLLPMAATMLLFAPLSGRLVAARGPRPPLLAAGTAMTLSGGLPAVGGLGSPGSSDALLIVSFVLFGVGMGLLNAPVTNTAVSGMPVSQAGVAAGIASTSRQVGQVLGVAVVGSVIAAGVGGETVAAGAGFTGAARTAWWIITGCGAAVLVLGAATTGPWARGTAERAAALIGAEGGAAPSGGRTGSRTG</sequence>
<feature type="domain" description="Major facilitator superfamily (MFS) profile" evidence="9">
    <location>
        <begin position="12"/>
        <end position="465"/>
    </location>
</feature>
<dbReference type="PROSITE" id="PS50850">
    <property type="entry name" value="MFS"/>
    <property type="match status" value="1"/>
</dbReference>
<evidence type="ECO:0000256" key="7">
    <source>
        <dbReference type="ARBA" id="ARBA00023136"/>
    </source>
</evidence>
<reference evidence="10 11" key="1">
    <citation type="journal article" date="2016" name="Genome Announc.">
        <title>Draft Genome Sequence of Planomonospora sphaerica JCM9374, a Rare Actinomycete.</title>
        <authorList>
            <person name="Dohra H."/>
            <person name="Suzuki T."/>
            <person name="Inoue Y."/>
            <person name="Kodani S."/>
        </authorList>
    </citation>
    <scope>NUCLEOTIDE SEQUENCE [LARGE SCALE GENOMIC DNA]</scope>
    <source>
        <strain evidence="10 11">JCM 9374</strain>
    </source>
</reference>
<keyword evidence="6 8" id="KW-1133">Transmembrane helix</keyword>
<feature type="transmembrane region" description="Helical" evidence="8">
    <location>
        <begin position="360"/>
        <end position="378"/>
    </location>
</feature>
<evidence type="ECO:0000313" key="10">
    <source>
        <dbReference type="EMBL" id="GAT70377.1"/>
    </source>
</evidence>
<comment type="caution">
    <text evidence="10">The sequence shown here is derived from an EMBL/GenBank/DDBJ whole genome shotgun (WGS) entry which is preliminary data.</text>
</comment>
<dbReference type="PANTHER" id="PTHR42718:SF9">
    <property type="entry name" value="MAJOR FACILITATOR SUPERFAMILY MULTIDRUG TRANSPORTER MFSC"/>
    <property type="match status" value="1"/>
</dbReference>
<dbReference type="CDD" id="cd17321">
    <property type="entry name" value="MFS_MMR_MDR_like"/>
    <property type="match status" value="1"/>
</dbReference>
<evidence type="ECO:0000256" key="6">
    <source>
        <dbReference type="ARBA" id="ARBA00022989"/>
    </source>
</evidence>
<protein>
    <submittedName>
        <fullName evidence="10">MFS transporter</fullName>
    </submittedName>
</protein>
<organism evidence="10 11">
    <name type="scientific">Planomonospora sphaerica</name>
    <dbReference type="NCBI Taxonomy" id="161355"/>
    <lineage>
        <taxon>Bacteria</taxon>
        <taxon>Bacillati</taxon>
        <taxon>Actinomycetota</taxon>
        <taxon>Actinomycetes</taxon>
        <taxon>Streptosporangiales</taxon>
        <taxon>Streptosporangiaceae</taxon>
        <taxon>Planomonospora</taxon>
    </lineage>
</organism>
<feature type="transmembrane region" description="Helical" evidence="8">
    <location>
        <begin position="409"/>
        <end position="434"/>
    </location>
</feature>
<dbReference type="InterPro" id="IPR020846">
    <property type="entry name" value="MFS_dom"/>
</dbReference>
<feature type="transmembrane region" description="Helical" evidence="8">
    <location>
        <begin position="440"/>
        <end position="460"/>
    </location>
</feature>
<name>A0A161LMK4_9ACTN</name>
<dbReference type="SUPFAM" id="SSF103473">
    <property type="entry name" value="MFS general substrate transporter"/>
    <property type="match status" value="1"/>
</dbReference>
<dbReference type="GO" id="GO:0005886">
    <property type="term" value="C:plasma membrane"/>
    <property type="evidence" value="ECO:0007669"/>
    <property type="project" value="UniProtKB-SubCell"/>
</dbReference>
<feature type="transmembrane region" description="Helical" evidence="8">
    <location>
        <begin position="302"/>
        <end position="321"/>
    </location>
</feature>
<dbReference type="PRINTS" id="PR01036">
    <property type="entry name" value="TCRTETB"/>
</dbReference>
<feature type="transmembrane region" description="Helical" evidence="8">
    <location>
        <begin position="200"/>
        <end position="218"/>
    </location>
</feature>
<proteinExistence type="inferred from homology"/>
<feature type="transmembrane region" description="Helical" evidence="8">
    <location>
        <begin position="110"/>
        <end position="128"/>
    </location>
</feature>
<evidence type="ECO:0000256" key="1">
    <source>
        <dbReference type="ARBA" id="ARBA00004651"/>
    </source>
</evidence>
<dbReference type="Proteomes" id="UP000077701">
    <property type="component" value="Unassembled WGS sequence"/>
</dbReference>
<dbReference type="AlphaFoldDB" id="A0A161LMK4"/>
<feature type="transmembrane region" description="Helical" evidence="8">
    <location>
        <begin position="82"/>
        <end position="104"/>
    </location>
</feature>
<comment type="subcellular location">
    <subcellularLocation>
        <location evidence="1">Cell membrane</location>
        <topology evidence="1">Multi-pass membrane protein</topology>
    </subcellularLocation>
</comment>
<feature type="transmembrane region" description="Helical" evidence="8">
    <location>
        <begin position="140"/>
        <end position="159"/>
    </location>
</feature>
<evidence type="ECO:0000256" key="5">
    <source>
        <dbReference type="ARBA" id="ARBA00022692"/>
    </source>
</evidence>
<evidence type="ECO:0000256" key="2">
    <source>
        <dbReference type="ARBA" id="ARBA00008537"/>
    </source>
</evidence>
<dbReference type="Gene3D" id="1.20.1250.20">
    <property type="entry name" value="MFS general substrate transporter like domains"/>
    <property type="match status" value="1"/>
</dbReference>
<dbReference type="GO" id="GO:0022857">
    <property type="term" value="F:transmembrane transporter activity"/>
    <property type="evidence" value="ECO:0007669"/>
    <property type="project" value="InterPro"/>
</dbReference>
<accession>A0A161LMK4</accession>
<keyword evidence="7 8" id="KW-0472">Membrane</keyword>
<dbReference type="RefSeq" id="WP_068902573.1">
    <property type="nucleotide sequence ID" value="NZ_BDCX01000017.1"/>
</dbReference>
<dbReference type="InterPro" id="IPR011701">
    <property type="entry name" value="MFS"/>
</dbReference>
<feature type="transmembrane region" description="Helical" evidence="8">
    <location>
        <begin position="268"/>
        <end position="290"/>
    </location>
</feature>
<dbReference type="PANTHER" id="PTHR42718">
    <property type="entry name" value="MAJOR FACILITATOR SUPERFAMILY MULTIDRUG TRANSPORTER MFSC"/>
    <property type="match status" value="1"/>
</dbReference>
<evidence type="ECO:0000256" key="8">
    <source>
        <dbReference type="SAM" id="Phobius"/>
    </source>
</evidence>
<keyword evidence="5 8" id="KW-0812">Transmembrane</keyword>
<keyword evidence="4" id="KW-1003">Cell membrane</keyword>
<dbReference type="OrthoDB" id="9781469at2"/>
<evidence type="ECO:0000259" key="9">
    <source>
        <dbReference type="PROSITE" id="PS50850"/>
    </source>
</evidence>
<reference evidence="11" key="2">
    <citation type="submission" date="2016-04" db="EMBL/GenBank/DDBJ databases">
        <title>Planomonospora sphaerica JCM9374 whole genome shotgun sequence.</title>
        <authorList>
            <person name="Suzuki T."/>
            <person name="Dohra H."/>
            <person name="Kodani S."/>
        </authorList>
    </citation>
    <scope>NUCLEOTIDE SEQUENCE [LARGE SCALE GENOMIC DNA]</scope>
    <source>
        <strain evidence="11">JCM 9374</strain>
    </source>
</reference>
<dbReference type="InterPro" id="IPR036259">
    <property type="entry name" value="MFS_trans_sf"/>
</dbReference>
<feature type="transmembrane region" description="Helical" evidence="8">
    <location>
        <begin position="165"/>
        <end position="188"/>
    </location>
</feature>
<evidence type="ECO:0000256" key="3">
    <source>
        <dbReference type="ARBA" id="ARBA00022448"/>
    </source>
</evidence>
<dbReference type="Pfam" id="PF07690">
    <property type="entry name" value="MFS_1"/>
    <property type="match status" value="1"/>
</dbReference>
<gene>
    <name evidence="10" type="ORF">PS9374_06059</name>
</gene>
<dbReference type="Gene3D" id="1.20.1720.10">
    <property type="entry name" value="Multidrug resistance protein D"/>
    <property type="match status" value="1"/>
</dbReference>
<feature type="transmembrane region" description="Helical" evidence="8">
    <location>
        <begin position="333"/>
        <end position="354"/>
    </location>
</feature>
<dbReference type="InterPro" id="IPR004638">
    <property type="entry name" value="EmrB-like"/>
</dbReference>
<dbReference type="NCBIfam" id="TIGR00711">
    <property type="entry name" value="efflux_EmrB"/>
    <property type="match status" value="1"/>
</dbReference>
<evidence type="ECO:0000256" key="4">
    <source>
        <dbReference type="ARBA" id="ARBA00022475"/>
    </source>
</evidence>
<keyword evidence="11" id="KW-1185">Reference proteome</keyword>
<keyword evidence="3" id="KW-0813">Transport</keyword>